<keyword evidence="3 9" id="KW-1003">Cell membrane</keyword>
<dbReference type="InterPro" id="IPR005791">
    <property type="entry name" value="SecD"/>
</dbReference>
<dbReference type="PANTHER" id="PTHR30081:SF1">
    <property type="entry name" value="PROTEIN TRANSLOCASE SUBUNIT SECD"/>
    <property type="match status" value="1"/>
</dbReference>
<sequence>MIRYKSVIALVVLLALVAAAGYFAIPIIRQEVKLGLDLQGGVYVLLEAKATDRSEVNDEAIRGTIEVLRNRIDELGVLEPVIQREGENRIRIEVADAEQDPESVLALIGQTALLEFLDPSGETALTGANLTNARAVYDSQDNRPAVSLELDSEGAAIFAELTRSVAGTGIPIPIVLDGQVISSPTVRQGVVITDGKAIIQNVGSIEDAARIAGLLRSGALPLELERLEIRAVGPELGSQSLLRSLYAGGLGLLFVIAFMIVFYKVPGIVASISLTIYLLLVMATLVGLNAVLTLPGIAGLILTIGMAVDANVIIFERIKEEIRNGKTLRSGVESGFKRAITTILDSNVTTLIVGFVLFAFGTGPVRGFALTLVIGVLISMITAVFVTRLIVKLVVNTNIIKSTKFFGV</sequence>
<dbReference type="FunFam" id="1.20.1640.10:FF:000004">
    <property type="entry name" value="Protein translocase subunit SecD"/>
    <property type="match status" value="1"/>
</dbReference>
<dbReference type="GO" id="GO:0015450">
    <property type="term" value="F:protein-transporting ATPase activity"/>
    <property type="evidence" value="ECO:0007669"/>
    <property type="project" value="InterPro"/>
</dbReference>
<dbReference type="InterPro" id="IPR022813">
    <property type="entry name" value="SecD/SecF_arch_bac"/>
</dbReference>
<evidence type="ECO:0000256" key="5">
    <source>
        <dbReference type="ARBA" id="ARBA00022927"/>
    </source>
</evidence>
<dbReference type="GO" id="GO:0043952">
    <property type="term" value="P:protein transport by the Sec complex"/>
    <property type="evidence" value="ECO:0007669"/>
    <property type="project" value="UniProtKB-UniRule"/>
</dbReference>
<dbReference type="Pfam" id="PF02355">
    <property type="entry name" value="SecD_SecF_C"/>
    <property type="match status" value="1"/>
</dbReference>
<evidence type="ECO:0000259" key="12">
    <source>
        <dbReference type="Pfam" id="PF22599"/>
    </source>
</evidence>
<keyword evidence="7 9" id="KW-0811">Translocation</keyword>
<feature type="domain" description="Protein export membrane protein SecD/SecF C-terminal" evidence="10">
    <location>
        <begin position="223"/>
        <end position="394"/>
    </location>
</feature>
<accession>A0A7G9WAN1</accession>
<keyword evidence="14" id="KW-1185">Reference proteome</keyword>
<evidence type="ECO:0000256" key="3">
    <source>
        <dbReference type="ARBA" id="ARBA00022475"/>
    </source>
</evidence>
<dbReference type="KEGG" id="acae:HYG86_13715"/>
<feature type="transmembrane region" description="Helical" evidence="9">
    <location>
        <begin position="297"/>
        <end position="318"/>
    </location>
</feature>
<dbReference type="Gene3D" id="1.20.1640.10">
    <property type="entry name" value="Multidrug efflux transporter AcrB transmembrane domain"/>
    <property type="match status" value="1"/>
</dbReference>
<keyword evidence="8 9" id="KW-0472">Membrane</keyword>
<feature type="domain" description="SecDF P1 head subdomain" evidence="12">
    <location>
        <begin position="122"/>
        <end position="221"/>
    </location>
</feature>
<keyword evidence="5 9" id="KW-0653">Protein transport</keyword>
<dbReference type="EMBL" id="CP058559">
    <property type="protein sequence ID" value="QNO15743.1"/>
    <property type="molecule type" value="Genomic_DNA"/>
</dbReference>
<evidence type="ECO:0000259" key="10">
    <source>
        <dbReference type="Pfam" id="PF02355"/>
    </source>
</evidence>
<feature type="transmembrane region" description="Helical" evidence="9">
    <location>
        <begin position="270"/>
        <end position="291"/>
    </location>
</feature>
<evidence type="ECO:0000256" key="1">
    <source>
        <dbReference type="ARBA" id="ARBA00004651"/>
    </source>
</evidence>
<name>A0A7G9WAN1_ALKCA</name>
<dbReference type="GO" id="GO:0006605">
    <property type="term" value="P:protein targeting"/>
    <property type="evidence" value="ECO:0007669"/>
    <property type="project" value="UniProtKB-UniRule"/>
</dbReference>
<dbReference type="SUPFAM" id="SSF82866">
    <property type="entry name" value="Multidrug efflux transporter AcrB transmembrane domain"/>
    <property type="match status" value="1"/>
</dbReference>
<organism evidence="13 14">
    <name type="scientific">Alkalicella caledoniensis</name>
    <dbReference type="NCBI Taxonomy" id="2731377"/>
    <lineage>
        <taxon>Bacteria</taxon>
        <taxon>Bacillati</taxon>
        <taxon>Bacillota</taxon>
        <taxon>Clostridia</taxon>
        <taxon>Eubacteriales</taxon>
        <taxon>Proteinivoracaceae</taxon>
        <taxon>Alkalicella</taxon>
    </lineage>
</organism>
<comment type="similarity">
    <text evidence="9">Belongs to the SecD/SecF family. SecD subfamily.</text>
</comment>
<dbReference type="InterPro" id="IPR054384">
    <property type="entry name" value="SecDF_P1_head"/>
</dbReference>
<dbReference type="Gene3D" id="3.30.70.3220">
    <property type="match status" value="1"/>
</dbReference>
<proteinExistence type="inferred from homology"/>
<dbReference type="Proteomes" id="UP000516160">
    <property type="component" value="Chromosome"/>
</dbReference>
<comment type="subunit">
    <text evidence="9">Forms a complex with SecF. Part of the essential Sec protein translocation apparatus which comprises SecA, SecYEG and auxiliary proteins SecDF. Other proteins may also be involved.</text>
</comment>
<keyword evidence="4 9" id="KW-0812">Transmembrane</keyword>
<dbReference type="GO" id="GO:0005886">
    <property type="term" value="C:plasma membrane"/>
    <property type="evidence" value="ECO:0007669"/>
    <property type="project" value="UniProtKB-SubCell"/>
</dbReference>
<dbReference type="GO" id="GO:0065002">
    <property type="term" value="P:intracellular protein transmembrane transport"/>
    <property type="evidence" value="ECO:0007669"/>
    <property type="project" value="UniProtKB-UniRule"/>
</dbReference>
<reference evidence="13 14" key="1">
    <citation type="submission" date="2020-07" db="EMBL/GenBank/DDBJ databases">
        <title>Alkalicella. sp. LB2 genome.</title>
        <authorList>
            <person name="Postec A."/>
            <person name="Quemeneur M."/>
        </authorList>
    </citation>
    <scope>NUCLEOTIDE SEQUENCE [LARGE SCALE GENOMIC DNA]</scope>
    <source>
        <strain evidence="13 14">LB2</strain>
    </source>
</reference>
<gene>
    <name evidence="9 13" type="primary">secD</name>
    <name evidence="13" type="ORF">HYG86_13715</name>
</gene>
<evidence type="ECO:0000259" key="11">
    <source>
        <dbReference type="Pfam" id="PF21760"/>
    </source>
</evidence>
<evidence type="ECO:0000256" key="4">
    <source>
        <dbReference type="ARBA" id="ARBA00022692"/>
    </source>
</evidence>
<evidence type="ECO:0000256" key="6">
    <source>
        <dbReference type="ARBA" id="ARBA00022989"/>
    </source>
</evidence>
<evidence type="ECO:0000313" key="13">
    <source>
        <dbReference type="EMBL" id="QNO15743.1"/>
    </source>
</evidence>
<protein>
    <recommendedName>
        <fullName evidence="9">Protein translocase subunit SecD</fullName>
    </recommendedName>
</protein>
<keyword evidence="6 9" id="KW-1133">Transmembrane helix</keyword>
<dbReference type="NCBIfam" id="TIGR01129">
    <property type="entry name" value="secD"/>
    <property type="match status" value="1"/>
</dbReference>
<dbReference type="InterPro" id="IPR055344">
    <property type="entry name" value="SecD_SecF_C_bact"/>
</dbReference>
<evidence type="ECO:0000256" key="8">
    <source>
        <dbReference type="ARBA" id="ARBA00023136"/>
    </source>
</evidence>
<evidence type="ECO:0000313" key="14">
    <source>
        <dbReference type="Proteomes" id="UP000516160"/>
    </source>
</evidence>
<dbReference type="HAMAP" id="MF_01463_B">
    <property type="entry name" value="SecD_B"/>
    <property type="match status" value="1"/>
</dbReference>
<feature type="domain" description="Protein translocase subunit SecDF P1" evidence="11">
    <location>
        <begin position="63"/>
        <end position="118"/>
    </location>
</feature>
<dbReference type="InterPro" id="IPR048634">
    <property type="entry name" value="SecD_SecF_C"/>
</dbReference>
<evidence type="ECO:0000256" key="2">
    <source>
        <dbReference type="ARBA" id="ARBA00022448"/>
    </source>
</evidence>
<feature type="transmembrane region" description="Helical" evidence="9">
    <location>
        <begin position="367"/>
        <end position="391"/>
    </location>
</feature>
<dbReference type="PANTHER" id="PTHR30081">
    <property type="entry name" value="PROTEIN-EXPORT MEMBRANE PROTEIN SEC"/>
    <property type="match status" value="1"/>
</dbReference>
<comment type="function">
    <text evidence="9">Part of the Sec protein translocase complex. Interacts with the SecYEG preprotein conducting channel. SecDF uses the proton motive force (PMF) to complete protein translocation after the ATP-dependent function of SecA.</text>
</comment>
<keyword evidence="2 9" id="KW-0813">Transport</keyword>
<dbReference type="InterPro" id="IPR048631">
    <property type="entry name" value="SecD_1st"/>
</dbReference>
<dbReference type="Pfam" id="PF22599">
    <property type="entry name" value="SecDF_P1_head"/>
    <property type="match status" value="1"/>
</dbReference>
<evidence type="ECO:0000256" key="7">
    <source>
        <dbReference type="ARBA" id="ARBA00023010"/>
    </source>
</evidence>
<dbReference type="Pfam" id="PF21760">
    <property type="entry name" value="SecD_1st"/>
    <property type="match status" value="1"/>
</dbReference>
<feature type="transmembrane region" description="Helical" evidence="9">
    <location>
        <begin position="339"/>
        <end position="361"/>
    </location>
</feature>
<comment type="subcellular location">
    <subcellularLocation>
        <location evidence="1 9">Cell membrane</location>
        <topology evidence="1 9">Multi-pass membrane protein</topology>
    </subcellularLocation>
</comment>
<evidence type="ECO:0000256" key="9">
    <source>
        <dbReference type="HAMAP-Rule" id="MF_01463"/>
    </source>
</evidence>
<dbReference type="NCBIfam" id="TIGR00916">
    <property type="entry name" value="2A0604s01"/>
    <property type="match status" value="1"/>
</dbReference>
<dbReference type="AlphaFoldDB" id="A0A7G9WAN1"/>
<feature type="transmembrane region" description="Helical" evidence="9">
    <location>
        <begin position="245"/>
        <end position="263"/>
    </location>
</feature>
<dbReference type="RefSeq" id="WP_213166151.1">
    <property type="nucleotide sequence ID" value="NZ_CP058559.1"/>
</dbReference>
<comment type="caution">
    <text evidence="9">Lacks conserved residue(s) required for the propagation of feature annotation.</text>
</comment>